<protein>
    <submittedName>
        <fullName evidence="2">Uncharacterized protein</fullName>
    </submittedName>
</protein>
<organism evidence="2 3">
    <name type="scientific">Pandoraea horticolens</name>
    <dbReference type="NCBI Taxonomy" id="2508298"/>
    <lineage>
        <taxon>Bacteria</taxon>
        <taxon>Pseudomonadati</taxon>
        <taxon>Pseudomonadota</taxon>
        <taxon>Betaproteobacteria</taxon>
        <taxon>Burkholderiales</taxon>
        <taxon>Burkholderiaceae</taxon>
        <taxon>Pandoraea</taxon>
    </lineage>
</organism>
<evidence type="ECO:0000313" key="2">
    <source>
        <dbReference type="EMBL" id="VVE57888.1"/>
    </source>
</evidence>
<feature type="coiled-coil region" evidence="1">
    <location>
        <begin position="34"/>
        <end position="61"/>
    </location>
</feature>
<keyword evidence="1" id="KW-0175">Coiled coil</keyword>
<dbReference type="Proteomes" id="UP000343317">
    <property type="component" value="Unassembled WGS sequence"/>
</dbReference>
<dbReference type="RefSeq" id="WP_150624490.1">
    <property type="nucleotide sequence ID" value="NZ_CABPSM010000029.1"/>
</dbReference>
<evidence type="ECO:0000256" key="1">
    <source>
        <dbReference type="SAM" id="Coils"/>
    </source>
</evidence>
<evidence type="ECO:0000313" key="3">
    <source>
        <dbReference type="Proteomes" id="UP000343317"/>
    </source>
</evidence>
<dbReference type="EMBL" id="CABPSM010000029">
    <property type="protein sequence ID" value="VVE57888.1"/>
    <property type="molecule type" value="Genomic_DNA"/>
</dbReference>
<gene>
    <name evidence="2" type="ORF">PHO31112_05239</name>
</gene>
<proteinExistence type="predicted"/>
<keyword evidence="3" id="KW-1185">Reference proteome</keyword>
<reference evidence="2 3" key="1">
    <citation type="submission" date="2019-08" db="EMBL/GenBank/DDBJ databases">
        <authorList>
            <person name="Peeters C."/>
        </authorList>
    </citation>
    <scope>NUCLEOTIDE SEQUENCE [LARGE SCALE GENOMIC DNA]</scope>
    <source>
        <strain evidence="2 3">LMG 31112</strain>
    </source>
</reference>
<name>A0A5E4ZAL3_9BURK</name>
<sequence length="68" mass="7847">MTHTANHSIPEQGKFRRALATAWAFLQAMESTGFDYTLDRIERLEQEVGRLKEELRQSRDSTAVDAHK</sequence>
<accession>A0A5E4ZAL3</accession>
<dbReference type="AlphaFoldDB" id="A0A5E4ZAL3"/>